<dbReference type="GO" id="GO:0006357">
    <property type="term" value="P:regulation of transcription by RNA polymerase II"/>
    <property type="evidence" value="ECO:0007669"/>
    <property type="project" value="InterPro"/>
</dbReference>
<accession>A0AA36CBJ0</accession>
<evidence type="ECO:0000256" key="3">
    <source>
        <dbReference type="ARBA" id="ARBA00011837"/>
    </source>
</evidence>
<evidence type="ECO:0000313" key="12">
    <source>
        <dbReference type="EMBL" id="CAJ0565032.1"/>
    </source>
</evidence>
<dbReference type="GO" id="GO:0016592">
    <property type="term" value="C:mediator complex"/>
    <property type="evidence" value="ECO:0007669"/>
    <property type="project" value="InterPro"/>
</dbReference>
<dbReference type="InterPro" id="IPR019095">
    <property type="entry name" value="Mediator_Med18"/>
</dbReference>
<evidence type="ECO:0000256" key="8">
    <source>
        <dbReference type="ARBA" id="ARBA00023242"/>
    </source>
</evidence>
<dbReference type="Proteomes" id="UP001177023">
    <property type="component" value="Unassembled WGS sequence"/>
</dbReference>
<evidence type="ECO:0000256" key="9">
    <source>
        <dbReference type="ARBA" id="ARBA00025687"/>
    </source>
</evidence>
<evidence type="ECO:0000313" key="13">
    <source>
        <dbReference type="Proteomes" id="UP001177023"/>
    </source>
</evidence>
<dbReference type="Gene3D" id="2.40.320.10">
    <property type="entry name" value="Hypothetical Protein Pfu-838710-001"/>
    <property type="match status" value="1"/>
</dbReference>
<comment type="caution">
    <text evidence="12">The sequence shown here is derived from an EMBL/GenBank/DDBJ whole genome shotgun (WGS) entry which is preliminary data.</text>
</comment>
<dbReference type="PANTHER" id="PTHR13321">
    <property type="entry name" value="MEDIATOR OF RNA POLYMERASE II TRANSCRIPTION, SUBUNIT 18"/>
    <property type="match status" value="1"/>
</dbReference>
<dbReference type="EMBL" id="CATQJA010000954">
    <property type="protein sequence ID" value="CAJ0565032.1"/>
    <property type="molecule type" value="Genomic_DNA"/>
</dbReference>
<comment type="subcellular location">
    <subcellularLocation>
        <location evidence="1 11">Nucleus</location>
    </subcellularLocation>
</comment>
<evidence type="ECO:0000256" key="1">
    <source>
        <dbReference type="ARBA" id="ARBA00004123"/>
    </source>
</evidence>
<protein>
    <recommendedName>
        <fullName evidence="4 11">Mediator of RNA polymerase II transcription subunit 18</fullName>
    </recommendedName>
    <alternativeName>
        <fullName evidence="10 11">Mediator complex subunit 18</fullName>
    </alternativeName>
</protein>
<keyword evidence="5 11" id="KW-0805">Transcription regulation</keyword>
<comment type="subunit">
    <text evidence="3 11">Component of the Mediator complex.</text>
</comment>
<dbReference type="PANTHER" id="PTHR13321:SF2">
    <property type="entry name" value="MEDIATOR OF RNA POLYMERASE II TRANSCRIPTION SUBUNIT 18"/>
    <property type="match status" value="1"/>
</dbReference>
<dbReference type="Pfam" id="PF09637">
    <property type="entry name" value="Med18"/>
    <property type="match status" value="1"/>
</dbReference>
<keyword evidence="6 11" id="KW-0010">Activator</keyword>
<comment type="function">
    <text evidence="9 11">Component of the Mediator complex, a coactivator involved in the regulated transcription of nearly all RNA polymerase II-dependent genes. Mediator functions as a bridge to convey information from gene-specific regulatory proteins to the basal RNA polymerase II transcription machinery. Mediator is recruited to promoters by direct interactions with regulatory proteins and serves as a scaffold for the assembly of a functional preinitiation complex with RNA polymerase II and the general transcription factors.</text>
</comment>
<evidence type="ECO:0000256" key="10">
    <source>
        <dbReference type="ARBA" id="ARBA00032012"/>
    </source>
</evidence>
<name>A0AA36CBJ0_9BILA</name>
<gene>
    <name evidence="11" type="primary">MED18</name>
    <name evidence="12" type="ORF">MSPICULIGERA_LOCUS3694</name>
</gene>
<dbReference type="GO" id="GO:0003712">
    <property type="term" value="F:transcription coregulator activity"/>
    <property type="evidence" value="ECO:0007669"/>
    <property type="project" value="InterPro"/>
</dbReference>
<dbReference type="FunFam" id="2.40.320.10:FF:000013">
    <property type="entry name" value="Mediator of RNA polymerase II transcription subunit 18"/>
    <property type="match status" value="1"/>
</dbReference>
<organism evidence="12 13">
    <name type="scientific">Mesorhabditis spiculigera</name>
    <dbReference type="NCBI Taxonomy" id="96644"/>
    <lineage>
        <taxon>Eukaryota</taxon>
        <taxon>Metazoa</taxon>
        <taxon>Ecdysozoa</taxon>
        <taxon>Nematoda</taxon>
        <taxon>Chromadorea</taxon>
        <taxon>Rhabditida</taxon>
        <taxon>Rhabditina</taxon>
        <taxon>Rhabditomorpha</taxon>
        <taxon>Rhabditoidea</taxon>
        <taxon>Rhabditidae</taxon>
        <taxon>Mesorhabditinae</taxon>
        <taxon>Mesorhabditis</taxon>
    </lineage>
</organism>
<comment type="similarity">
    <text evidence="2 11">Belongs to the Mediator complex subunit 18 family.</text>
</comment>
<evidence type="ECO:0000256" key="7">
    <source>
        <dbReference type="ARBA" id="ARBA00023163"/>
    </source>
</evidence>
<keyword evidence="8 11" id="KW-0539">Nucleus</keyword>
<dbReference type="GO" id="GO:0006369">
    <property type="term" value="P:termination of RNA polymerase II transcription"/>
    <property type="evidence" value="ECO:0007669"/>
    <property type="project" value="TreeGrafter"/>
</dbReference>
<feature type="non-terminal residue" evidence="12">
    <location>
        <position position="1"/>
    </location>
</feature>
<evidence type="ECO:0000256" key="5">
    <source>
        <dbReference type="ARBA" id="ARBA00023015"/>
    </source>
</evidence>
<dbReference type="AlphaFoldDB" id="A0AA36CBJ0"/>
<proteinExistence type="inferred from homology"/>
<reference evidence="12" key="1">
    <citation type="submission" date="2023-06" db="EMBL/GenBank/DDBJ databases">
        <authorList>
            <person name="Delattre M."/>
        </authorList>
    </citation>
    <scope>NUCLEOTIDE SEQUENCE</scope>
    <source>
        <strain evidence="12">AF72</strain>
    </source>
</reference>
<sequence length="252" mass="28904">MLLYSPTHIALAAFKYALDAQARAVELTREFLQRISGVDETHHGKEYESHLELILYGSLKEAYKEQFYARLSGLCDKGYREFHEHELSFSLKVGGPMSMGSDVTVRLRREFHSDAFHPTANKWHMRYIGTPEPIAHCPVIVRKVIDSVVSSNNMMEFVKSLGLRMDYEYITKGRVYTNGGFKVIVNDLRKTETPGKYEQGLKPISTAESLLIEVATSLPESADYDKEAKMLRAFADQLRPLVKMEKIDYWKK</sequence>
<evidence type="ECO:0000256" key="6">
    <source>
        <dbReference type="ARBA" id="ARBA00023159"/>
    </source>
</evidence>
<dbReference type="GO" id="GO:0070847">
    <property type="term" value="C:core mediator complex"/>
    <property type="evidence" value="ECO:0007669"/>
    <property type="project" value="TreeGrafter"/>
</dbReference>
<evidence type="ECO:0000256" key="4">
    <source>
        <dbReference type="ARBA" id="ARBA00019612"/>
    </source>
</evidence>
<keyword evidence="7 11" id="KW-0804">Transcription</keyword>
<evidence type="ECO:0000256" key="11">
    <source>
        <dbReference type="RuleBase" id="RU364150"/>
    </source>
</evidence>
<keyword evidence="13" id="KW-1185">Reference proteome</keyword>
<evidence type="ECO:0000256" key="2">
    <source>
        <dbReference type="ARBA" id="ARBA00009814"/>
    </source>
</evidence>